<dbReference type="GO" id="GO:0052689">
    <property type="term" value="F:carboxylic ester hydrolase activity"/>
    <property type="evidence" value="ECO:0007669"/>
    <property type="project" value="TreeGrafter"/>
</dbReference>
<dbReference type="EMBL" id="JAFJMO010000005">
    <property type="protein sequence ID" value="KAJ8276011.1"/>
    <property type="molecule type" value="Genomic_DNA"/>
</dbReference>
<dbReference type="PANTHER" id="PTHR46118">
    <property type="entry name" value="PROTEIN ABHD11"/>
    <property type="match status" value="1"/>
</dbReference>
<evidence type="ECO:0000256" key="8">
    <source>
        <dbReference type="ARBA" id="ARBA00048283"/>
    </source>
</evidence>
<name>A0A9Q1DP63_CONCO</name>
<organism evidence="14 15">
    <name type="scientific">Conger conger</name>
    <name type="common">Conger eel</name>
    <name type="synonym">Muraena conger</name>
    <dbReference type="NCBI Taxonomy" id="82655"/>
    <lineage>
        <taxon>Eukaryota</taxon>
        <taxon>Metazoa</taxon>
        <taxon>Chordata</taxon>
        <taxon>Craniata</taxon>
        <taxon>Vertebrata</taxon>
        <taxon>Euteleostomi</taxon>
        <taxon>Actinopterygii</taxon>
        <taxon>Neopterygii</taxon>
        <taxon>Teleostei</taxon>
        <taxon>Anguilliformes</taxon>
        <taxon>Congridae</taxon>
        <taxon>Conger</taxon>
    </lineage>
</organism>
<dbReference type="InterPro" id="IPR000073">
    <property type="entry name" value="AB_hydrolase_1"/>
</dbReference>
<comment type="catalytic activity">
    <reaction evidence="8">
        <text>1-octadecanoyl-2-(4Z,7Z,10Z,13Z,16Z,19Z-docosahexaenoyl)-sn-glycerol + H2O = 2-(4Z,7Z,10Z,13Z,16Z,19Z-docosahexaenoyl)-glycerol + octadecanoate + H(+)</text>
        <dbReference type="Rhea" id="RHEA:77107"/>
        <dbReference type="ChEBI" id="CHEBI:15377"/>
        <dbReference type="ChEBI" id="CHEBI:15378"/>
        <dbReference type="ChEBI" id="CHEBI:25629"/>
        <dbReference type="ChEBI" id="CHEBI:77129"/>
        <dbReference type="ChEBI" id="CHEBI:186738"/>
    </reaction>
</comment>
<sequence>MTQAFGCRYVLLSFMKLLGGLLYGLNHSVTGPRGFCCGVSRKDSAWLDSAGSSPVNLTYDVFDGKGTDSPLVFLHGLFGSKSNFHSIAKSLVQRTGRKVLTVDARNHGHSTHSPVLTYEAMTNDLLQLLGQLHIGKCILIGHSMGGKVAMSTALMQPSLVERLVVVDITPAQSTTRTNFHAYIQAMKQMKIASDIPRSTARRLAEDQLRNLIKERSVRQFLLTNFVEENGHYTWRVNLEAISKHLEDLMSFPNFDTTYEGPTLFLGGSNSAYISSEDYPEIQRLFPAADIQYIHDASHWIHADKPLDFISSIISFLQS</sequence>
<dbReference type="Proteomes" id="UP001152803">
    <property type="component" value="Unassembled WGS sequence"/>
</dbReference>
<keyword evidence="15" id="KW-1185">Reference proteome</keyword>
<comment type="catalytic activity">
    <reaction evidence="10">
        <text>1-octadecanoyl-2-(9Z-octadecenoyl)-sn-glycerol + H2O = 2-(9Z-octadecenoyl)-glycerol + octadecanoate + H(+)</text>
        <dbReference type="Rhea" id="RHEA:77103"/>
        <dbReference type="ChEBI" id="CHEBI:15377"/>
        <dbReference type="ChEBI" id="CHEBI:15378"/>
        <dbReference type="ChEBI" id="CHEBI:25629"/>
        <dbReference type="ChEBI" id="CHEBI:73990"/>
        <dbReference type="ChEBI" id="CHEBI:75468"/>
    </reaction>
</comment>
<feature type="signal peptide" evidence="12">
    <location>
        <begin position="1"/>
        <end position="20"/>
    </location>
</feature>
<feature type="chain" id="PRO_5040188385" description="sn-1-specific diacylglycerol lipase ABHD11" evidence="12">
    <location>
        <begin position="21"/>
        <end position="318"/>
    </location>
</feature>
<evidence type="ECO:0000256" key="4">
    <source>
        <dbReference type="ARBA" id="ARBA00042703"/>
    </source>
</evidence>
<evidence type="ECO:0000256" key="7">
    <source>
        <dbReference type="ARBA" id="ARBA00044064"/>
    </source>
</evidence>
<evidence type="ECO:0000256" key="11">
    <source>
        <dbReference type="ARBA" id="ARBA00048919"/>
    </source>
</evidence>
<evidence type="ECO:0000256" key="9">
    <source>
        <dbReference type="ARBA" id="ARBA00048504"/>
    </source>
</evidence>
<comment type="caution">
    <text evidence="14">The sequence shown here is derived from an EMBL/GenBank/DDBJ whole genome shotgun (WGS) entry which is preliminary data.</text>
</comment>
<evidence type="ECO:0000256" key="3">
    <source>
        <dbReference type="ARBA" id="ARBA00026104"/>
    </source>
</evidence>
<dbReference type="EC" id="3.1.1.116" evidence="3"/>
<evidence type="ECO:0000256" key="12">
    <source>
        <dbReference type="SAM" id="SignalP"/>
    </source>
</evidence>
<dbReference type="AlphaFoldDB" id="A0A9Q1DP63"/>
<keyword evidence="12" id="KW-0732">Signal</keyword>
<dbReference type="SUPFAM" id="SSF53474">
    <property type="entry name" value="alpha/beta-Hydrolases"/>
    <property type="match status" value="1"/>
</dbReference>
<comment type="catalytic activity">
    <reaction evidence="6">
        <text>a 1,3-diacyl-sn-glycerol + H2O = a 1-acyl-sn-glycerol + a fatty acid + H(+)</text>
        <dbReference type="Rhea" id="RHEA:38503"/>
        <dbReference type="ChEBI" id="CHEBI:15377"/>
        <dbReference type="ChEBI" id="CHEBI:15378"/>
        <dbReference type="ChEBI" id="CHEBI:28868"/>
        <dbReference type="ChEBI" id="CHEBI:64683"/>
        <dbReference type="ChEBI" id="CHEBI:77272"/>
    </reaction>
</comment>
<dbReference type="PRINTS" id="PR00111">
    <property type="entry name" value="ABHYDROLASE"/>
</dbReference>
<comment type="catalytic activity">
    <reaction evidence="11">
        <text>1-octadecanoyl-2-(5Z,8Z,11Z,14Z-eicosatetraenoyl)-sn-glycerol + H2O = 2-(5Z,8Z,11Z,14Z-eicosatetraenoyl)-glycerol + octadecanoate + H(+)</text>
        <dbReference type="Rhea" id="RHEA:38507"/>
        <dbReference type="ChEBI" id="CHEBI:15377"/>
        <dbReference type="ChEBI" id="CHEBI:15378"/>
        <dbReference type="ChEBI" id="CHEBI:25629"/>
        <dbReference type="ChEBI" id="CHEBI:52392"/>
        <dbReference type="ChEBI" id="CHEBI:75728"/>
    </reaction>
</comment>
<evidence type="ECO:0000313" key="15">
    <source>
        <dbReference type="Proteomes" id="UP001152803"/>
    </source>
</evidence>
<reference evidence="14" key="1">
    <citation type="journal article" date="2023" name="Science">
        <title>Genome structures resolve the early diversification of teleost fishes.</title>
        <authorList>
            <person name="Parey E."/>
            <person name="Louis A."/>
            <person name="Montfort J."/>
            <person name="Bouchez O."/>
            <person name="Roques C."/>
            <person name="Iampietro C."/>
            <person name="Lluch J."/>
            <person name="Castinel A."/>
            <person name="Donnadieu C."/>
            <person name="Desvignes T."/>
            <person name="Floi Bucao C."/>
            <person name="Jouanno E."/>
            <person name="Wen M."/>
            <person name="Mejri S."/>
            <person name="Dirks R."/>
            <person name="Jansen H."/>
            <person name="Henkel C."/>
            <person name="Chen W.J."/>
            <person name="Zahm M."/>
            <person name="Cabau C."/>
            <person name="Klopp C."/>
            <person name="Thompson A.W."/>
            <person name="Robinson-Rechavi M."/>
            <person name="Braasch I."/>
            <person name="Lecointre G."/>
            <person name="Bobe J."/>
            <person name="Postlethwait J.H."/>
            <person name="Berthelot C."/>
            <person name="Roest Crollius H."/>
            <person name="Guiguen Y."/>
        </authorList>
    </citation>
    <scope>NUCLEOTIDE SEQUENCE</scope>
    <source>
        <strain evidence="14">Concon-B</strain>
    </source>
</reference>
<evidence type="ECO:0000256" key="1">
    <source>
        <dbReference type="ARBA" id="ARBA00008645"/>
    </source>
</evidence>
<dbReference type="Gene3D" id="3.40.50.1820">
    <property type="entry name" value="alpha/beta hydrolase"/>
    <property type="match status" value="1"/>
</dbReference>
<evidence type="ECO:0000256" key="5">
    <source>
        <dbReference type="ARBA" id="ARBA00043667"/>
    </source>
</evidence>
<gene>
    <name evidence="14" type="ORF">COCON_G00077630</name>
</gene>
<dbReference type="PANTHER" id="PTHR46118:SF4">
    <property type="entry name" value="PROTEIN ABHD11"/>
    <property type="match status" value="1"/>
</dbReference>
<protein>
    <recommendedName>
        <fullName evidence="7">sn-1-specific diacylglycerol lipase ABHD11</fullName>
        <ecNumber evidence="3">3.1.1.116</ecNumber>
    </recommendedName>
    <alternativeName>
        <fullName evidence="4">Alpha/beta hydrolase domain-containing protein 11</fullName>
    </alternativeName>
</protein>
<proteinExistence type="inferred from homology"/>
<comment type="catalytic activity">
    <reaction evidence="9">
        <text>1,2-didecanoylglycerol + H2O = decanoylglycerol + decanoate + H(+)</text>
        <dbReference type="Rhea" id="RHEA:48596"/>
        <dbReference type="ChEBI" id="CHEBI:11152"/>
        <dbReference type="ChEBI" id="CHEBI:15377"/>
        <dbReference type="ChEBI" id="CHEBI:15378"/>
        <dbReference type="ChEBI" id="CHEBI:27689"/>
        <dbReference type="ChEBI" id="CHEBI:90605"/>
    </reaction>
</comment>
<evidence type="ECO:0000259" key="13">
    <source>
        <dbReference type="Pfam" id="PF00561"/>
    </source>
</evidence>
<keyword evidence="2" id="KW-0378">Hydrolase</keyword>
<dbReference type="InterPro" id="IPR029058">
    <property type="entry name" value="AB_hydrolase_fold"/>
</dbReference>
<dbReference type="FunFam" id="3.40.50.1820:FF:000039">
    <property type="entry name" value="Esterase ybfF"/>
    <property type="match status" value="1"/>
</dbReference>
<dbReference type="GO" id="GO:0005739">
    <property type="term" value="C:mitochondrion"/>
    <property type="evidence" value="ECO:0007669"/>
    <property type="project" value="TreeGrafter"/>
</dbReference>
<comment type="similarity">
    <text evidence="1">Belongs to the AB hydrolase superfamily.</text>
</comment>
<dbReference type="Pfam" id="PF00561">
    <property type="entry name" value="Abhydrolase_1"/>
    <property type="match status" value="1"/>
</dbReference>
<comment type="catalytic activity">
    <reaction evidence="5">
        <text>a 1,2-diacyl-sn-glycerol + H2O = a 2-acylglycerol + a fatty acid + H(+)</text>
        <dbReference type="Rhea" id="RHEA:33275"/>
        <dbReference type="ChEBI" id="CHEBI:15377"/>
        <dbReference type="ChEBI" id="CHEBI:15378"/>
        <dbReference type="ChEBI" id="CHEBI:17389"/>
        <dbReference type="ChEBI" id="CHEBI:17815"/>
        <dbReference type="ChEBI" id="CHEBI:28868"/>
        <dbReference type="EC" id="3.1.1.116"/>
    </reaction>
</comment>
<evidence type="ECO:0000256" key="6">
    <source>
        <dbReference type="ARBA" id="ARBA00043742"/>
    </source>
</evidence>
<accession>A0A9Q1DP63</accession>
<evidence type="ECO:0000256" key="2">
    <source>
        <dbReference type="ARBA" id="ARBA00022801"/>
    </source>
</evidence>
<dbReference type="OrthoDB" id="8119704at2759"/>
<feature type="domain" description="AB hydrolase-1" evidence="13">
    <location>
        <begin position="70"/>
        <end position="305"/>
    </location>
</feature>
<evidence type="ECO:0000313" key="14">
    <source>
        <dbReference type="EMBL" id="KAJ8276011.1"/>
    </source>
</evidence>
<evidence type="ECO:0000256" key="10">
    <source>
        <dbReference type="ARBA" id="ARBA00048513"/>
    </source>
</evidence>